<evidence type="ECO:0000313" key="4">
    <source>
        <dbReference type="Proteomes" id="UP001642484"/>
    </source>
</evidence>
<feature type="signal peptide" evidence="2">
    <location>
        <begin position="1"/>
        <end position="19"/>
    </location>
</feature>
<sequence>MTMALILAALALAVATVMGMVAAAVLAYFCWNGAMWFLESNGGHSNVPVHADQRNDAMNSWNGNPALQVLPNGRGATGIVPMNHEMVWTGNMMSPQVNAPMEKNRYQHQELAKHFLSSQSARPAVEEGYESPLPNKKKVHSAEDLSPAAVQMRGQNSRKQATVSFEDLQRGYAAHFAFWFNGDLDYHFGNVRAVSDAYAVNASDVCYCFLCLEEAARGSNLALKKWSTGSYAARVWLVALARFVKTAQRARGAQDVASIEPLCQEWGYNQDHFVREVQACEVPFQREHGRSLLAAFQTEEIRKVEVCRAKQILLQHAASVPVKGQRQLALEGGSLPKRAKALANEAEPRKRTTESQLVALPSKRIRNS</sequence>
<reference evidence="3 4" key="1">
    <citation type="submission" date="2024-02" db="EMBL/GenBank/DDBJ databases">
        <authorList>
            <person name="Chen Y."/>
            <person name="Shah S."/>
            <person name="Dougan E. K."/>
            <person name="Thang M."/>
            <person name="Chan C."/>
        </authorList>
    </citation>
    <scope>NUCLEOTIDE SEQUENCE [LARGE SCALE GENOMIC DNA]</scope>
</reference>
<accession>A0ABP0IQH5</accession>
<gene>
    <name evidence="3" type="ORF">CCMP2556_LOCUS7396</name>
</gene>
<feature type="region of interest" description="Disordered" evidence="1">
    <location>
        <begin position="341"/>
        <end position="368"/>
    </location>
</feature>
<protein>
    <submittedName>
        <fullName evidence="3">Uncharacterized protein</fullName>
    </submittedName>
</protein>
<keyword evidence="2" id="KW-0732">Signal</keyword>
<keyword evidence="4" id="KW-1185">Reference proteome</keyword>
<dbReference type="Proteomes" id="UP001642484">
    <property type="component" value="Unassembled WGS sequence"/>
</dbReference>
<evidence type="ECO:0000313" key="3">
    <source>
        <dbReference type="EMBL" id="CAK9003747.1"/>
    </source>
</evidence>
<dbReference type="EMBL" id="CAXAMN010003291">
    <property type="protein sequence ID" value="CAK9003747.1"/>
    <property type="molecule type" value="Genomic_DNA"/>
</dbReference>
<feature type="chain" id="PRO_5047120996" evidence="2">
    <location>
        <begin position="20"/>
        <end position="368"/>
    </location>
</feature>
<proteinExistence type="predicted"/>
<evidence type="ECO:0000256" key="2">
    <source>
        <dbReference type="SAM" id="SignalP"/>
    </source>
</evidence>
<name>A0ABP0IQH5_9DINO</name>
<organism evidence="3 4">
    <name type="scientific">Durusdinium trenchii</name>
    <dbReference type="NCBI Taxonomy" id="1381693"/>
    <lineage>
        <taxon>Eukaryota</taxon>
        <taxon>Sar</taxon>
        <taxon>Alveolata</taxon>
        <taxon>Dinophyceae</taxon>
        <taxon>Suessiales</taxon>
        <taxon>Symbiodiniaceae</taxon>
        <taxon>Durusdinium</taxon>
    </lineage>
</organism>
<comment type="caution">
    <text evidence="3">The sequence shown here is derived from an EMBL/GenBank/DDBJ whole genome shotgun (WGS) entry which is preliminary data.</text>
</comment>
<evidence type="ECO:0000256" key="1">
    <source>
        <dbReference type="SAM" id="MobiDB-lite"/>
    </source>
</evidence>